<organism evidence="1 2">
    <name type="scientific">Prevotella pallens ATCC 700821</name>
    <dbReference type="NCBI Taxonomy" id="997353"/>
    <lineage>
        <taxon>Bacteria</taxon>
        <taxon>Pseudomonadati</taxon>
        <taxon>Bacteroidota</taxon>
        <taxon>Bacteroidia</taxon>
        <taxon>Bacteroidales</taxon>
        <taxon>Prevotellaceae</taxon>
        <taxon>Prevotella</taxon>
    </lineage>
</organism>
<dbReference type="eggNOG" id="COG5423">
    <property type="taxonomic scope" value="Bacteria"/>
</dbReference>
<dbReference type="EMBL" id="AFPY01000100">
    <property type="protein sequence ID" value="EGQ15336.1"/>
    <property type="molecule type" value="Genomic_DNA"/>
</dbReference>
<evidence type="ECO:0000313" key="2">
    <source>
        <dbReference type="Proteomes" id="UP000004123"/>
    </source>
</evidence>
<dbReference type="Proteomes" id="UP000004123">
    <property type="component" value="Unassembled WGS sequence"/>
</dbReference>
<sequence length="226" mass="25478">MHTKNKIGCTKKLLIVLKTMEIRSLTSVGNTNNNGFNLTHVTTMIPVSDYTSNYRNVEKFLGLCKQCPKFGQSWTCPPCEFDVEAFVDKFKYAHILGSKMTFDDAVLENTVTPEAVNNVCRETMRYGLIKASAYLRSYERKFPGSICFLGSQCLLCGNKPCTRLKKEACRHPNDVRVSLEAVGFDLGKTTQDLLGIELKWGKPNRLPQYITLVTALFTNDATLRLE</sequence>
<gene>
    <name evidence="1" type="ORF">HMPREF9144_1965</name>
</gene>
<evidence type="ECO:0008006" key="3">
    <source>
        <dbReference type="Google" id="ProtNLM"/>
    </source>
</evidence>
<accession>F9DJX4</accession>
<dbReference type="Pfam" id="PF10050">
    <property type="entry name" value="DUF2284"/>
    <property type="match status" value="1"/>
</dbReference>
<reference evidence="1 2" key="1">
    <citation type="submission" date="2011-04" db="EMBL/GenBank/DDBJ databases">
        <authorList>
            <person name="Muzny D."/>
            <person name="Qin X."/>
            <person name="Deng J."/>
            <person name="Jiang H."/>
            <person name="Liu Y."/>
            <person name="Qu J."/>
            <person name="Song X.-Z."/>
            <person name="Zhang L."/>
            <person name="Thornton R."/>
            <person name="Coyle M."/>
            <person name="Francisco L."/>
            <person name="Jackson L."/>
            <person name="Javaid M."/>
            <person name="Korchina V."/>
            <person name="Kovar C."/>
            <person name="Mata R."/>
            <person name="Mathew T."/>
            <person name="Ngo R."/>
            <person name="Nguyen L."/>
            <person name="Nguyen N."/>
            <person name="Okwuonu G."/>
            <person name="Ongeri F."/>
            <person name="Pham C."/>
            <person name="Simmons D."/>
            <person name="Wilczek-Boney K."/>
            <person name="Hale W."/>
            <person name="Jakkamsetti A."/>
            <person name="Pham P."/>
            <person name="Ruth R."/>
            <person name="San Lucas F."/>
            <person name="Warren J."/>
            <person name="Zhang J."/>
            <person name="Zhao Z."/>
            <person name="Zhou C."/>
            <person name="Zhu D."/>
            <person name="Lee S."/>
            <person name="Bess C."/>
            <person name="Blankenburg K."/>
            <person name="Forbes L."/>
            <person name="Fu Q."/>
            <person name="Gubbala S."/>
            <person name="Hirani K."/>
            <person name="Jayaseelan J.C."/>
            <person name="Lara F."/>
            <person name="Munidasa M."/>
            <person name="Palculict T."/>
            <person name="Patil S."/>
            <person name="Pu L.-L."/>
            <person name="Saada N."/>
            <person name="Tang L."/>
            <person name="Weissenberger G."/>
            <person name="Zhu Y."/>
            <person name="Hemphill L."/>
            <person name="Shang Y."/>
            <person name="Youmans B."/>
            <person name="Ayvaz T."/>
            <person name="Ross M."/>
            <person name="Santibanez J."/>
            <person name="Aqrawi P."/>
            <person name="Gross S."/>
            <person name="Joshi V."/>
            <person name="Fowler G."/>
            <person name="Nazareth L."/>
            <person name="Reid J."/>
            <person name="Worley K."/>
            <person name="Petrosino J."/>
            <person name="Highlander S."/>
            <person name="Gibbs R."/>
        </authorList>
    </citation>
    <scope>NUCLEOTIDE SEQUENCE [LARGE SCALE GENOMIC DNA]</scope>
    <source>
        <strain evidence="1 2">ATCC 700821</strain>
    </source>
</reference>
<comment type="caution">
    <text evidence="1">The sequence shown here is derived from an EMBL/GenBank/DDBJ whole genome shotgun (WGS) entry which is preliminary data.</text>
</comment>
<dbReference type="AlphaFoldDB" id="F9DJX4"/>
<name>F9DJX4_9BACT</name>
<dbReference type="HOGENOM" id="CLU_109336_0_0_10"/>
<proteinExistence type="predicted"/>
<evidence type="ECO:0000313" key="1">
    <source>
        <dbReference type="EMBL" id="EGQ15336.1"/>
    </source>
</evidence>
<protein>
    <recommendedName>
        <fullName evidence="3">Metal-binding protein</fullName>
    </recommendedName>
</protein>
<dbReference type="STRING" id="997353.HMPREF9144_1965"/>
<dbReference type="InterPro" id="IPR019271">
    <property type="entry name" value="DUF2284_metal-binding"/>
</dbReference>